<protein>
    <submittedName>
        <fullName evidence="1">Uncharacterized protein</fullName>
    </submittedName>
</protein>
<evidence type="ECO:0000313" key="1">
    <source>
        <dbReference type="EMBL" id="RIA78865.1"/>
    </source>
</evidence>
<reference evidence="1 2" key="1">
    <citation type="submission" date="2018-06" db="EMBL/GenBank/DDBJ databases">
        <title>Comparative genomics reveals the genomic features of Rhizophagus irregularis, R. cerebriforme, R. diaphanum and Gigaspora rosea, and their symbiotic lifestyle signature.</title>
        <authorList>
            <person name="Morin E."/>
            <person name="San Clemente H."/>
            <person name="Chen E.C.H."/>
            <person name="De La Providencia I."/>
            <person name="Hainaut M."/>
            <person name="Kuo A."/>
            <person name="Kohler A."/>
            <person name="Murat C."/>
            <person name="Tang N."/>
            <person name="Roy S."/>
            <person name="Loubradou J."/>
            <person name="Henrissat B."/>
            <person name="Grigoriev I.V."/>
            <person name="Corradi N."/>
            <person name="Roux C."/>
            <person name="Martin F.M."/>
        </authorList>
    </citation>
    <scope>NUCLEOTIDE SEQUENCE [LARGE SCALE GENOMIC DNA]</scope>
    <source>
        <strain evidence="1 2">DAOM 227022</strain>
    </source>
</reference>
<sequence length="82" mass="9694">MVFNYCKQLESIEIWPNDGILNEKELLNIVAKFSPKNFCKLKYTATSELLPEELESFFIKEIMKIIEKYIKLGVIEKFEILC</sequence>
<proteinExistence type="predicted"/>
<accession>A0A397S3C7</accession>
<dbReference type="AlphaFoldDB" id="A0A397S3C7"/>
<dbReference type="EMBL" id="QKYT01001931">
    <property type="protein sequence ID" value="RIA78865.1"/>
    <property type="molecule type" value="Genomic_DNA"/>
</dbReference>
<organism evidence="1 2">
    <name type="scientific">Glomus cerebriforme</name>
    <dbReference type="NCBI Taxonomy" id="658196"/>
    <lineage>
        <taxon>Eukaryota</taxon>
        <taxon>Fungi</taxon>
        <taxon>Fungi incertae sedis</taxon>
        <taxon>Mucoromycota</taxon>
        <taxon>Glomeromycotina</taxon>
        <taxon>Glomeromycetes</taxon>
        <taxon>Glomerales</taxon>
        <taxon>Glomeraceae</taxon>
        <taxon>Glomus</taxon>
    </lineage>
</organism>
<evidence type="ECO:0000313" key="2">
    <source>
        <dbReference type="Proteomes" id="UP000265703"/>
    </source>
</evidence>
<name>A0A397S3C7_9GLOM</name>
<dbReference type="Proteomes" id="UP000265703">
    <property type="component" value="Unassembled WGS sequence"/>
</dbReference>
<keyword evidence="2" id="KW-1185">Reference proteome</keyword>
<comment type="caution">
    <text evidence="1">The sequence shown here is derived from an EMBL/GenBank/DDBJ whole genome shotgun (WGS) entry which is preliminary data.</text>
</comment>
<gene>
    <name evidence="1" type="ORF">C1645_882973</name>
</gene>